<dbReference type="EMBL" id="CM007383">
    <property type="protein sequence ID" value="ONK76163.1"/>
    <property type="molecule type" value="Genomic_DNA"/>
</dbReference>
<reference evidence="3" key="1">
    <citation type="journal article" date="2017" name="Nat. Commun.">
        <title>The asparagus genome sheds light on the origin and evolution of a young Y chromosome.</title>
        <authorList>
            <person name="Harkess A."/>
            <person name="Zhou J."/>
            <person name="Xu C."/>
            <person name="Bowers J.E."/>
            <person name="Van der Hulst R."/>
            <person name="Ayyampalayam S."/>
            <person name="Mercati F."/>
            <person name="Riccardi P."/>
            <person name="McKain M.R."/>
            <person name="Kakrana A."/>
            <person name="Tang H."/>
            <person name="Ray J."/>
            <person name="Groenendijk J."/>
            <person name="Arikit S."/>
            <person name="Mathioni S.M."/>
            <person name="Nakano M."/>
            <person name="Shan H."/>
            <person name="Telgmann-Rauber A."/>
            <person name="Kanno A."/>
            <person name="Yue Z."/>
            <person name="Chen H."/>
            <person name="Li W."/>
            <person name="Chen Y."/>
            <person name="Xu X."/>
            <person name="Zhang Y."/>
            <person name="Luo S."/>
            <person name="Chen H."/>
            <person name="Gao J."/>
            <person name="Mao Z."/>
            <person name="Pires J.C."/>
            <person name="Luo M."/>
            <person name="Kudrna D."/>
            <person name="Wing R.A."/>
            <person name="Meyers B.C."/>
            <person name="Yi K."/>
            <person name="Kong H."/>
            <person name="Lavrijsen P."/>
            <person name="Sunseri F."/>
            <person name="Falavigna A."/>
            <person name="Ye Y."/>
            <person name="Leebens-Mack J.H."/>
            <person name="Chen G."/>
        </authorList>
    </citation>
    <scope>NUCLEOTIDE SEQUENCE [LARGE SCALE GENOMIC DNA]</scope>
    <source>
        <strain evidence="3">cv. DH0086</strain>
    </source>
</reference>
<sequence length="160" mass="17632">MLGKNRRDISELEIGGRICLLRVLSDFRLSKVISIHEQSLKVNTEKTKKKRKEKERDRDQEEIHTAGGLIAERPRGGRRTVEVDRVVVEAALGGEKDVGKSATVRIWSGRSSERRRGSSGRGLALGGEEDVGDGEDLVGAVVGELGSWDRRRAVEGCARD</sequence>
<protein>
    <submittedName>
        <fullName evidence="2">Uncharacterized protein</fullName>
    </submittedName>
</protein>
<keyword evidence="3" id="KW-1185">Reference proteome</keyword>
<feature type="region of interest" description="Disordered" evidence="1">
    <location>
        <begin position="44"/>
        <end position="76"/>
    </location>
</feature>
<accession>A0A5P1FEK2</accession>
<feature type="compositionally biased region" description="Basic and acidic residues" evidence="1">
    <location>
        <begin position="54"/>
        <end position="64"/>
    </location>
</feature>
<feature type="region of interest" description="Disordered" evidence="1">
    <location>
        <begin position="109"/>
        <end position="134"/>
    </location>
</feature>
<dbReference type="AlphaFoldDB" id="A0A5P1FEK2"/>
<evidence type="ECO:0000256" key="1">
    <source>
        <dbReference type="SAM" id="MobiDB-lite"/>
    </source>
</evidence>
<organism evidence="2 3">
    <name type="scientific">Asparagus officinalis</name>
    <name type="common">Garden asparagus</name>
    <dbReference type="NCBI Taxonomy" id="4686"/>
    <lineage>
        <taxon>Eukaryota</taxon>
        <taxon>Viridiplantae</taxon>
        <taxon>Streptophyta</taxon>
        <taxon>Embryophyta</taxon>
        <taxon>Tracheophyta</taxon>
        <taxon>Spermatophyta</taxon>
        <taxon>Magnoliopsida</taxon>
        <taxon>Liliopsida</taxon>
        <taxon>Asparagales</taxon>
        <taxon>Asparagaceae</taxon>
        <taxon>Asparagoideae</taxon>
        <taxon>Asparagus</taxon>
    </lineage>
</organism>
<name>A0A5P1FEK2_ASPOF</name>
<evidence type="ECO:0000313" key="3">
    <source>
        <dbReference type="Proteomes" id="UP000243459"/>
    </source>
</evidence>
<gene>
    <name evidence="2" type="ORF">A4U43_C03F24600</name>
</gene>
<evidence type="ECO:0000313" key="2">
    <source>
        <dbReference type="EMBL" id="ONK76163.1"/>
    </source>
</evidence>
<proteinExistence type="predicted"/>
<dbReference type="Proteomes" id="UP000243459">
    <property type="component" value="Chromosome 3"/>
</dbReference>
<dbReference type="Gramene" id="ONK76163">
    <property type="protein sequence ID" value="ONK76163"/>
    <property type="gene ID" value="A4U43_C03F24600"/>
</dbReference>